<dbReference type="InterPro" id="IPR045499">
    <property type="entry name" value="DUF6492"/>
</dbReference>
<gene>
    <name evidence="1" type="ORF">SAMN04488518_11625</name>
</gene>
<dbReference type="RefSeq" id="WP_093523348.1">
    <property type="nucleotide sequence ID" value="NZ_FOSK01000016.1"/>
</dbReference>
<sequence length="281" mass="32883">MVLDFNKINRRLRSHLFRYILAWLPREPVAPSSKPVSLLFPLAPKDLDRAARAIPSAMALVNHEIEQVYVVTPPSEDIAQFCHKIGAVHIVETDILSEDVLKFQAARKRLNGWYRQQFIKLSFPYFIQDERVITFDSDTRPVRAVTFWDAQERSIFYSSDERNANFLKPVPTLIGGNETHPYSFVSHCMGFERERMLELHRIIEKRTGLPWHKGILNCVHDDCLTGFSEFELYGNFMHQFHSDKILLKYWYNRKADLDVFMSEQAAPSNFKRFNFISSHAK</sequence>
<comment type="caution">
    <text evidence="1">The sequence shown here is derived from an EMBL/GenBank/DDBJ whole genome shotgun (WGS) entry which is preliminary data.</text>
</comment>
<evidence type="ECO:0000313" key="2">
    <source>
        <dbReference type="Proteomes" id="UP000199598"/>
    </source>
</evidence>
<accession>A0A1I4ESP5</accession>
<evidence type="ECO:0000313" key="1">
    <source>
        <dbReference type="EMBL" id="SFL08329.1"/>
    </source>
</evidence>
<protein>
    <submittedName>
        <fullName evidence="1">Uncharacterized protein</fullName>
    </submittedName>
</protein>
<dbReference type="EMBL" id="FOSK01000016">
    <property type="protein sequence ID" value="SFL08329.1"/>
    <property type="molecule type" value="Genomic_DNA"/>
</dbReference>
<organism evidence="1 2">
    <name type="scientific">Pseudovibrio ascidiaceicola</name>
    <dbReference type="NCBI Taxonomy" id="285279"/>
    <lineage>
        <taxon>Bacteria</taxon>
        <taxon>Pseudomonadati</taxon>
        <taxon>Pseudomonadota</taxon>
        <taxon>Alphaproteobacteria</taxon>
        <taxon>Hyphomicrobiales</taxon>
        <taxon>Stappiaceae</taxon>
        <taxon>Pseudovibrio</taxon>
    </lineage>
</organism>
<dbReference type="Proteomes" id="UP000199598">
    <property type="component" value="Unassembled WGS sequence"/>
</dbReference>
<dbReference type="Pfam" id="PF20102">
    <property type="entry name" value="DUF6492"/>
    <property type="match status" value="1"/>
</dbReference>
<keyword evidence="2" id="KW-1185">Reference proteome</keyword>
<reference evidence="1 2" key="1">
    <citation type="submission" date="2016-10" db="EMBL/GenBank/DDBJ databases">
        <authorList>
            <person name="Varghese N."/>
            <person name="Submissions S."/>
        </authorList>
    </citation>
    <scope>NUCLEOTIDE SEQUENCE [LARGE SCALE GENOMIC DNA]</scope>
    <source>
        <strain evidence="1 2">DSM 16392</strain>
    </source>
</reference>
<proteinExistence type="predicted"/>
<name>A0A1I4ESP5_9HYPH</name>